<reference evidence="3 4" key="1">
    <citation type="submission" date="2019-12" db="EMBL/GenBank/DDBJ databases">
        <title>Strain KN286 was isolated from seawater, which was collected from Caroline Seamount in the tropical western Pacific.</title>
        <authorList>
            <person name="Wang Q."/>
        </authorList>
    </citation>
    <scope>NUCLEOTIDE SEQUENCE [LARGE SCALE GENOMIC DNA]</scope>
    <source>
        <strain evidence="3 4">KN286</strain>
    </source>
</reference>
<evidence type="ECO:0000256" key="1">
    <source>
        <dbReference type="ARBA" id="ARBA00023277"/>
    </source>
</evidence>
<dbReference type="PANTHER" id="PTHR10088">
    <property type="entry name" value="GLUCOKINASE REGULATORY PROTEIN"/>
    <property type="match status" value="1"/>
</dbReference>
<dbReference type="Pfam" id="PF13580">
    <property type="entry name" value="SIS_2"/>
    <property type="match status" value="1"/>
</dbReference>
<evidence type="ECO:0000313" key="3">
    <source>
        <dbReference type="EMBL" id="MXU66735.1"/>
    </source>
</evidence>
<protein>
    <submittedName>
        <fullName evidence="3">N-acetylmuramic acid 6-phosphate etherase</fullName>
        <ecNumber evidence="3">4.2.1.126</ecNumber>
    </submittedName>
</protein>
<dbReference type="InterPro" id="IPR040190">
    <property type="entry name" value="MURQ/GCKR"/>
</dbReference>
<dbReference type="GO" id="GO:0097367">
    <property type="term" value="F:carbohydrate derivative binding"/>
    <property type="evidence" value="ECO:0007669"/>
    <property type="project" value="InterPro"/>
</dbReference>
<dbReference type="NCBIfam" id="NF003915">
    <property type="entry name" value="PRK05441.1"/>
    <property type="match status" value="1"/>
</dbReference>
<dbReference type="GO" id="GO:0009254">
    <property type="term" value="P:peptidoglycan turnover"/>
    <property type="evidence" value="ECO:0007669"/>
    <property type="project" value="TreeGrafter"/>
</dbReference>
<dbReference type="EMBL" id="WUWG01000007">
    <property type="protein sequence ID" value="MXU66735.1"/>
    <property type="molecule type" value="Genomic_DNA"/>
</dbReference>
<dbReference type="Gene3D" id="3.40.50.10490">
    <property type="entry name" value="Glucose-6-phosphate isomerase like protein, domain 1"/>
    <property type="match status" value="1"/>
</dbReference>
<name>A0A6B0TYG3_9RHOB</name>
<evidence type="ECO:0000259" key="2">
    <source>
        <dbReference type="PROSITE" id="PS51464"/>
    </source>
</evidence>
<dbReference type="InterPro" id="IPR046348">
    <property type="entry name" value="SIS_dom_sf"/>
</dbReference>
<dbReference type="PROSITE" id="PS51464">
    <property type="entry name" value="SIS"/>
    <property type="match status" value="1"/>
</dbReference>
<accession>A0A6B0TYG3</accession>
<proteinExistence type="predicted"/>
<keyword evidence="3" id="KW-0456">Lyase</keyword>
<dbReference type="SUPFAM" id="SSF53697">
    <property type="entry name" value="SIS domain"/>
    <property type="match status" value="1"/>
</dbReference>
<dbReference type="Gene3D" id="1.10.8.1080">
    <property type="match status" value="1"/>
</dbReference>
<gene>
    <name evidence="3" type="ORF">GSH16_14895</name>
</gene>
<dbReference type="GO" id="GO:0016803">
    <property type="term" value="F:ether hydrolase activity"/>
    <property type="evidence" value="ECO:0007669"/>
    <property type="project" value="TreeGrafter"/>
</dbReference>
<dbReference type="AlphaFoldDB" id="A0A6B0TYG3"/>
<dbReference type="RefSeq" id="WP_160856397.1">
    <property type="nucleotide sequence ID" value="NZ_WUWG01000007.1"/>
</dbReference>
<dbReference type="InterPro" id="IPR001347">
    <property type="entry name" value="SIS_dom"/>
</dbReference>
<feature type="domain" description="SIS" evidence="2">
    <location>
        <begin position="53"/>
        <end position="216"/>
    </location>
</feature>
<sequence length="297" mass="29589">MTSPPTEERDPRSAALGPDQPEAALAAMADIQLAAMRAVGAAAPALARAAALLADRLRAGGRVHYVGAGSAGLMAAADALELPGTFGLPRDRVGFSIAGGLQTFRNLSGGAEDSGEAGSADCKAAGLGPGDIVIAVSASGGTPYTCAFAKQASETKSEIVGLANVPSARLLALSTCPVLLESPPEFVAGSTRMAAGSAQKAALNMISTLAAMHLGRVVQGHMVQVVADNEKLRGRAVRIIGDLTSKPAHQAGAALDASDGSVPVAILVATGLERTAAEALLADVGGDVAAALRRATR</sequence>
<dbReference type="GO" id="GO:0046348">
    <property type="term" value="P:amino sugar catabolic process"/>
    <property type="evidence" value="ECO:0007669"/>
    <property type="project" value="TreeGrafter"/>
</dbReference>
<dbReference type="PANTHER" id="PTHR10088:SF4">
    <property type="entry name" value="GLUCOKINASE REGULATORY PROTEIN"/>
    <property type="match status" value="1"/>
</dbReference>
<dbReference type="EC" id="4.2.1.126" evidence="3"/>
<keyword evidence="4" id="KW-1185">Reference proteome</keyword>
<evidence type="ECO:0000313" key="4">
    <source>
        <dbReference type="Proteomes" id="UP000436016"/>
    </source>
</evidence>
<organism evidence="3 4">
    <name type="scientific">Oceanomicrobium pacificus</name>
    <dbReference type="NCBI Taxonomy" id="2692916"/>
    <lineage>
        <taxon>Bacteria</taxon>
        <taxon>Pseudomonadati</taxon>
        <taxon>Pseudomonadota</taxon>
        <taxon>Alphaproteobacteria</taxon>
        <taxon>Rhodobacterales</taxon>
        <taxon>Paracoccaceae</taxon>
        <taxon>Oceanomicrobium</taxon>
    </lineage>
</organism>
<comment type="caution">
    <text evidence="3">The sequence shown here is derived from an EMBL/GenBank/DDBJ whole genome shotgun (WGS) entry which is preliminary data.</text>
</comment>
<keyword evidence="1" id="KW-0119">Carbohydrate metabolism</keyword>
<dbReference type="GO" id="GO:0016835">
    <property type="term" value="F:carbon-oxygen lyase activity"/>
    <property type="evidence" value="ECO:0007669"/>
    <property type="project" value="TreeGrafter"/>
</dbReference>
<dbReference type="Proteomes" id="UP000436016">
    <property type="component" value="Unassembled WGS sequence"/>
</dbReference>